<dbReference type="InterPro" id="IPR033690">
    <property type="entry name" value="Adenylat_kinase_CS"/>
</dbReference>
<dbReference type="EC" id="2.7.4.3" evidence="6"/>
<dbReference type="AlphaFoldDB" id="A0A095CC57"/>
<keyword evidence="2 6" id="KW-0547">Nucleotide-binding</keyword>
<dbReference type="Gene3D" id="3.40.50.300">
    <property type="entry name" value="P-loop containing nucleotide triphosphate hydrolases"/>
    <property type="match status" value="1"/>
</dbReference>
<feature type="binding site" evidence="6">
    <location>
        <position position="144"/>
    </location>
    <ligand>
        <name>AMP</name>
        <dbReference type="ChEBI" id="CHEBI:456215"/>
    </ligand>
</feature>
<sequence length="269" mass="29143">MSGNSEVEYLKSLVSQLQDKISQLEKSTSTSVSNTISSVAAALSPSSSSNPPRMVLIGPPGAGKGTQAPNISSKYCICHLATGDMLREQVAKQTELGRAAKQIMDQGGLVSDEIMVGMIRQELDKNAECKNGFILDGFPRTVPQASKLDAMLAERKQAIDHAIELKIPDALLISRITGRLIHPASGRSYHKEFNPPKKPMTDDITGEPLIQRSDDNVGTLRKRLDTYHAQTGPVVDYYKGTGVWTPVDAAQSPKLVWASISSILESKKN</sequence>
<comment type="subunit">
    <text evidence="6">Monomer.</text>
</comment>
<dbReference type="EMBL" id="CP025759">
    <property type="protein sequence ID" value="KGB77109.1"/>
    <property type="molecule type" value="Genomic_DNA"/>
</dbReference>
<dbReference type="GO" id="GO:0046033">
    <property type="term" value="P:AMP metabolic process"/>
    <property type="evidence" value="ECO:0007669"/>
    <property type="project" value="UniProtKB-UniRule"/>
</dbReference>
<feature type="binding site" evidence="6">
    <location>
        <position position="87"/>
    </location>
    <ligand>
        <name>AMP</name>
        <dbReference type="ChEBI" id="CHEBI:456215"/>
    </ligand>
</feature>
<reference evidence="8 9" key="1">
    <citation type="journal article" date="2011" name="MBio">
        <title>Genome variation in Cryptococcus gattii, an emerging pathogen of immunocompetent hosts.</title>
        <authorList>
            <person name="D'Souza C.A."/>
            <person name="Kronstad J.W."/>
            <person name="Taylor G."/>
            <person name="Warren R."/>
            <person name="Yuen M."/>
            <person name="Hu G."/>
            <person name="Jung W.H."/>
            <person name="Sham A."/>
            <person name="Kidd S.E."/>
            <person name="Tangen K."/>
            <person name="Lee N."/>
            <person name="Zeilmaker T."/>
            <person name="Sawkins J."/>
            <person name="McVicker G."/>
            <person name="Shah S."/>
            <person name="Gnerre S."/>
            <person name="Griggs A."/>
            <person name="Zeng Q."/>
            <person name="Bartlett K."/>
            <person name="Li W."/>
            <person name="Wang X."/>
            <person name="Heitman J."/>
            <person name="Stajich J.E."/>
            <person name="Fraser J.A."/>
            <person name="Meyer W."/>
            <person name="Carter D."/>
            <person name="Schein J."/>
            <person name="Krzywinski M."/>
            <person name="Kwon-Chung K.J."/>
            <person name="Varma A."/>
            <person name="Wang J."/>
            <person name="Brunham R."/>
            <person name="Fyfe M."/>
            <person name="Ouellette B.F."/>
            <person name="Siddiqui A."/>
            <person name="Marra M."/>
            <person name="Jones S."/>
            <person name="Holt R."/>
            <person name="Birren B.W."/>
            <person name="Galagan J.E."/>
            <person name="Cuomo C.A."/>
        </authorList>
    </citation>
    <scope>NUCLEOTIDE SEQUENCE [LARGE SCALE GENOMIC DNA]</scope>
    <source>
        <strain evidence="8 9">R265</strain>
    </source>
</reference>
<dbReference type="SUPFAM" id="SSF52540">
    <property type="entry name" value="P-loop containing nucleoside triphosphate hydrolases"/>
    <property type="match status" value="1"/>
</dbReference>
<dbReference type="GO" id="GO:0006172">
    <property type="term" value="P:ADP biosynthetic process"/>
    <property type="evidence" value="ECO:0007669"/>
    <property type="project" value="UniProtKB-UniRule"/>
</dbReference>
<dbReference type="GO" id="GO:0005829">
    <property type="term" value="C:cytosol"/>
    <property type="evidence" value="ECO:0007669"/>
    <property type="project" value="UniProtKB-SubCell"/>
</dbReference>
<dbReference type="CDD" id="cd01428">
    <property type="entry name" value="ADK"/>
    <property type="match status" value="1"/>
</dbReference>
<feature type="binding site" evidence="6">
    <location>
        <begin position="188"/>
        <end position="189"/>
    </location>
    <ligand>
        <name>ATP</name>
        <dbReference type="ChEBI" id="CHEBI:30616"/>
    </ligand>
</feature>
<evidence type="ECO:0000313" key="8">
    <source>
        <dbReference type="EMBL" id="KGB77109.1"/>
    </source>
</evidence>
<dbReference type="NCBIfam" id="NF011100">
    <property type="entry name" value="PRK14527.1"/>
    <property type="match status" value="1"/>
</dbReference>
<dbReference type="HAMAP" id="MF_03168">
    <property type="entry name" value="Adenylate_kinase_AK2"/>
    <property type="match status" value="1"/>
</dbReference>
<dbReference type="STRING" id="294750.A0A095CC57"/>
<accession>A0A095CC57</accession>
<dbReference type="InterPro" id="IPR027417">
    <property type="entry name" value="P-loop_NTPase"/>
</dbReference>
<gene>
    <name evidence="6" type="primary">ADK1</name>
    <name evidence="8" type="ORF">CNBG_2947</name>
</gene>
<dbReference type="PANTHER" id="PTHR23359">
    <property type="entry name" value="NUCLEOTIDE KINASE"/>
    <property type="match status" value="1"/>
</dbReference>
<feature type="binding site" evidence="6">
    <location>
        <position position="223"/>
    </location>
    <ligand>
        <name>AMP</name>
        <dbReference type="ChEBI" id="CHEBI:456215"/>
    </ligand>
</feature>
<feature type="region of interest" description="LID" evidence="6">
    <location>
        <begin position="178"/>
        <end position="215"/>
    </location>
</feature>
<feature type="binding site" evidence="6">
    <location>
        <begin position="61"/>
        <end position="66"/>
    </location>
    <ligand>
        <name>ATP</name>
        <dbReference type="ChEBI" id="CHEBI:30616"/>
    </ligand>
</feature>
<evidence type="ECO:0000256" key="3">
    <source>
        <dbReference type="ARBA" id="ARBA00022777"/>
    </source>
</evidence>
<dbReference type="GO" id="GO:0046034">
    <property type="term" value="P:ATP metabolic process"/>
    <property type="evidence" value="ECO:0007669"/>
    <property type="project" value="UniProtKB-UniRule"/>
</dbReference>
<dbReference type="HOGENOM" id="CLU_032354_1_0_1"/>
<dbReference type="GO" id="GO:0004017">
    <property type="term" value="F:AMP kinase activity"/>
    <property type="evidence" value="ECO:0007669"/>
    <property type="project" value="UniProtKB-UniRule"/>
</dbReference>
<comment type="domain">
    <text evidence="6">Consists of three domains, a large central CORE domain and two small peripheral domains, NMPbind and LID, which undergo movements during catalysis. The LID domain closes over the site of phosphoryl transfer upon ATP binding. Assembling and dissambling the active center during each catalytic cycle provides an effective means to prevent ATP hydrolysis.</text>
</comment>
<dbReference type="Proteomes" id="UP000029445">
    <property type="component" value="Chromosome 1"/>
</dbReference>
<organism evidence="8 9">
    <name type="scientific">Cryptococcus deuterogattii (strain R265)</name>
    <name type="common">Cryptococcus gattii VGII (strain R265)</name>
    <dbReference type="NCBI Taxonomy" id="294750"/>
    <lineage>
        <taxon>Eukaryota</taxon>
        <taxon>Fungi</taxon>
        <taxon>Dikarya</taxon>
        <taxon>Basidiomycota</taxon>
        <taxon>Agaricomycotina</taxon>
        <taxon>Tremellomycetes</taxon>
        <taxon>Tremellales</taxon>
        <taxon>Cryptococcaceae</taxon>
        <taxon>Cryptococcus</taxon>
        <taxon>Cryptococcus gattii species complex</taxon>
    </lineage>
</organism>
<dbReference type="HAMAP" id="MF_00235">
    <property type="entry name" value="Adenylate_kinase_Adk"/>
    <property type="match status" value="1"/>
</dbReference>
<dbReference type="InterPro" id="IPR028587">
    <property type="entry name" value="AK2"/>
</dbReference>
<comment type="function">
    <text evidence="6">Catalyzes the reversible transfer of the terminal phosphate group between ATP and AMP. Plays an important role in cellular energy homeostasis and in adenine nucleotide metabolism. Adenylate kinase activity is critical for regulation of the phosphate utilization and the AMP de novo biosynthesis pathways.</text>
</comment>
<comment type="subcellular location">
    <subcellularLocation>
        <location evidence="6">Cytoplasm</location>
        <location evidence="6">Cytosol</location>
    </subcellularLocation>
    <subcellularLocation>
        <location evidence="6">Mitochondrion intermembrane space</location>
    </subcellularLocation>
    <text evidence="6">Predominantly mitochondrial.</text>
</comment>
<dbReference type="InterPro" id="IPR000850">
    <property type="entry name" value="Adenylat/UMP-CMP_kin"/>
</dbReference>
<dbReference type="GO" id="GO:0005524">
    <property type="term" value="F:ATP binding"/>
    <property type="evidence" value="ECO:0007669"/>
    <property type="project" value="UniProtKB-KW"/>
</dbReference>
<feature type="binding site" evidence="6">
    <location>
        <begin position="137"/>
        <end position="140"/>
    </location>
    <ligand>
        <name>AMP</name>
        <dbReference type="ChEBI" id="CHEBI:456215"/>
    </ligand>
</feature>
<dbReference type="Pfam" id="PF05191">
    <property type="entry name" value="ADK_lid"/>
    <property type="match status" value="1"/>
</dbReference>
<dbReference type="FunFam" id="3.40.50.300:FF:000106">
    <property type="entry name" value="Adenylate kinase mitochondrial"/>
    <property type="match status" value="1"/>
</dbReference>
<feature type="binding site" evidence="6">
    <location>
        <begin position="108"/>
        <end position="110"/>
    </location>
    <ligand>
        <name>AMP</name>
        <dbReference type="ChEBI" id="CHEBI:456215"/>
    </ligand>
</feature>
<evidence type="ECO:0000256" key="6">
    <source>
        <dbReference type="HAMAP-Rule" id="MF_03168"/>
    </source>
</evidence>
<evidence type="ECO:0000256" key="2">
    <source>
        <dbReference type="ARBA" id="ARBA00022741"/>
    </source>
</evidence>
<feature type="region of interest" description="NMPbind" evidence="6">
    <location>
        <begin position="81"/>
        <end position="110"/>
    </location>
</feature>
<feature type="binding site" evidence="6">
    <location>
        <position position="212"/>
    </location>
    <ligand>
        <name>AMP</name>
        <dbReference type="ChEBI" id="CHEBI:456215"/>
    </ligand>
</feature>
<evidence type="ECO:0000313" key="9">
    <source>
        <dbReference type="Proteomes" id="UP000029445"/>
    </source>
</evidence>
<feature type="binding site" evidence="6">
    <location>
        <position position="82"/>
    </location>
    <ligand>
        <name>AMP</name>
        <dbReference type="ChEBI" id="CHEBI:456215"/>
    </ligand>
</feature>
<feature type="binding site" evidence="6">
    <location>
        <position position="251"/>
    </location>
    <ligand>
        <name>ATP</name>
        <dbReference type="ChEBI" id="CHEBI:30616"/>
    </ligand>
</feature>
<dbReference type="OMA" id="VYHEQTA"/>
<keyword evidence="6" id="KW-0963">Cytoplasm</keyword>
<dbReference type="PRINTS" id="PR00094">
    <property type="entry name" value="ADENYLTKNASE"/>
</dbReference>
<evidence type="ECO:0000256" key="4">
    <source>
        <dbReference type="ARBA" id="ARBA00022840"/>
    </source>
</evidence>
<dbReference type="Pfam" id="PF00406">
    <property type="entry name" value="ADK"/>
    <property type="match status" value="1"/>
</dbReference>
<dbReference type="GO" id="GO:0005758">
    <property type="term" value="C:mitochondrial intermembrane space"/>
    <property type="evidence" value="ECO:0007669"/>
    <property type="project" value="UniProtKB-SubCell"/>
</dbReference>
<evidence type="ECO:0000259" key="7">
    <source>
        <dbReference type="Pfam" id="PF05191"/>
    </source>
</evidence>
<dbReference type="InterPro" id="IPR007862">
    <property type="entry name" value="Adenylate_kinase_lid-dom"/>
</dbReference>
<protein>
    <recommendedName>
        <fullName evidence="6">Adenylate kinase</fullName>
        <ecNumber evidence="6">2.7.4.3</ecNumber>
    </recommendedName>
    <alternativeName>
        <fullName evidence="6">ATP-AMP transphosphorylase</fullName>
    </alternativeName>
    <alternativeName>
        <fullName evidence="6">ATP:AMP phosphotransferase</fullName>
    </alternativeName>
    <alternativeName>
        <fullName evidence="6">Adenylate kinase cytosolic and mitochondrial</fullName>
    </alternativeName>
    <alternativeName>
        <fullName evidence="6">Adenylate monophosphate kinase</fullName>
    </alternativeName>
</protein>
<name>A0A095CC57_CRYD2</name>
<dbReference type="VEuPathDB" id="FungiDB:CNBG_2947"/>
<dbReference type="NCBIfam" id="TIGR01351">
    <property type="entry name" value="adk"/>
    <property type="match status" value="1"/>
</dbReference>
<dbReference type="NCBIfam" id="NF001380">
    <property type="entry name" value="PRK00279.1-2"/>
    <property type="match status" value="1"/>
</dbReference>
<comment type="similarity">
    <text evidence="6">Belongs to the adenylate kinase family. AK2 subfamily.</text>
</comment>
<dbReference type="OrthoDB" id="439792at2759"/>
<feature type="binding site" evidence="6">
    <location>
        <position position="179"/>
    </location>
    <ligand>
        <name>ATP</name>
        <dbReference type="ChEBI" id="CHEBI:30616"/>
    </ligand>
</feature>
<reference evidence="8 9" key="2">
    <citation type="journal article" date="2018" name="Proc. Natl. Acad. Sci.">
        <title>RNAi is a critical determinant of centromere evolution in closely related fungi.</title>
        <authorList>
            <person name="Yadav V."/>
            <person name="Sun S."/>
            <person name="Billmyre R.B."/>
            <person name="Thimmappa B.C."/>
            <person name="Shea T."/>
            <person name="Lintner R."/>
            <person name="Bakkeren G."/>
            <person name="Cuomo C.A."/>
            <person name="Heitman J."/>
            <person name="Sanyal K."/>
        </authorList>
    </citation>
    <scope>NUCLEOTIDE SEQUENCE [LARGE SCALE GENOMIC DNA]</scope>
    <source>
        <strain evidence="8 9">R265</strain>
    </source>
</reference>
<proteinExistence type="inferred from homology"/>
<dbReference type="PROSITE" id="PS00113">
    <property type="entry name" value="ADENYLATE_KINASE"/>
    <property type="match status" value="1"/>
</dbReference>
<dbReference type="InterPro" id="IPR006259">
    <property type="entry name" value="Adenyl_kin_sub"/>
</dbReference>
<keyword evidence="4 6" id="KW-0067">ATP-binding</keyword>
<keyword evidence="5 6" id="KW-0496">Mitochondrion</keyword>
<comment type="catalytic activity">
    <reaction evidence="6">
        <text>AMP + ATP = 2 ADP</text>
        <dbReference type="Rhea" id="RHEA:12973"/>
        <dbReference type="ChEBI" id="CHEBI:30616"/>
        <dbReference type="ChEBI" id="CHEBI:456215"/>
        <dbReference type="ChEBI" id="CHEBI:456216"/>
        <dbReference type="EC" id="2.7.4.3"/>
    </reaction>
</comment>
<keyword evidence="1 6" id="KW-0808">Transferase</keyword>
<keyword evidence="3 6" id="KW-0418">Kinase</keyword>
<evidence type="ECO:0000256" key="1">
    <source>
        <dbReference type="ARBA" id="ARBA00022679"/>
    </source>
</evidence>
<evidence type="ECO:0000256" key="5">
    <source>
        <dbReference type="ARBA" id="ARBA00023128"/>
    </source>
</evidence>
<feature type="domain" description="Adenylate kinase active site lid" evidence="7">
    <location>
        <begin position="179"/>
        <end position="214"/>
    </location>
</feature>
<keyword evidence="9" id="KW-1185">Reference proteome</keyword>
<dbReference type="NCBIfam" id="NF001381">
    <property type="entry name" value="PRK00279.1-3"/>
    <property type="match status" value="1"/>
</dbReference>